<gene>
    <name evidence="1" type="ORF">OBBRIDRAFT_801960</name>
</gene>
<proteinExistence type="predicted"/>
<name>A0A8E2DPF4_9APHY</name>
<dbReference type="EMBL" id="KV722356">
    <property type="protein sequence ID" value="OCH93329.1"/>
    <property type="molecule type" value="Genomic_DNA"/>
</dbReference>
<dbReference type="OrthoDB" id="3222238at2759"/>
<evidence type="ECO:0000313" key="1">
    <source>
        <dbReference type="EMBL" id="OCH93329.1"/>
    </source>
</evidence>
<evidence type="ECO:0008006" key="3">
    <source>
        <dbReference type="Google" id="ProtNLM"/>
    </source>
</evidence>
<keyword evidence="2" id="KW-1185">Reference proteome</keyword>
<accession>A0A8E2DPF4</accession>
<dbReference type="Proteomes" id="UP000250043">
    <property type="component" value="Unassembled WGS sequence"/>
</dbReference>
<dbReference type="AlphaFoldDB" id="A0A8E2DPF4"/>
<reference evidence="1 2" key="1">
    <citation type="submission" date="2016-07" db="EMBL/GenBank/DDBJ databases">
        <title>Draft genome of the white-rot fungus Obba rivulosa 3A-2.</title>
        <authorList>
            <consortium name="DOE Joint Genome Institute"/>
            <person name="Miettinen O."/>
            <person name="Riley R."/>
            <person name="Acob R."/>
            <person name="Barry K."/>
            <person name="Cullen D."/>
            <person name="De Vries R."/>
            <person name="Hainaut M."/>
            <person name="Hatakka A."/>
            <person name="Henrissat B."/>
            <person name="Hilden K."/>
            <person name="Kuo R."/>
            <person name="Labutti K."/>
            <person name="Lipzen A."/>
            <person name="Makela M.R."/>
            <person name="Sandor L."/>
            <person name="Spatafora J.W."/>
            <person name="Grigoriev I.V."/>
            <person name="Hibbett D.S."/>
        </authorList>
    </citation>
    <scope>NUCLEOTIDE SEQUENCE [LARGE SCALE GENOMIC DNA]</scope>
    <source>
        <strain evidence="1 2">3A-2</strain>
    </source>
</reference>
<evidence type="ECO:0000313" key="2">
    <source>
        <dbReference type="Proteomes" id="UP000250043"/>
    </source>
</evidence>
<dbReference type="Gene3D" id="3.80.10.10">
    <property type="entry name" value="Ribonuclease Inhibitor"/>
    <property type="match status" value="1"/>
</dbReference>
<dbReference type="InterPro" id="IPR032675">
    <property type="entry name" value="LRR_dom_sf"/>
</dbReference>
<sequence length="502" mass="56247">MAAHRMWQVYDLVLSVMEQLPDNRSRARAARVCRAFYDPALDVLWMDLSSLLPIFKLFACLQKFPMSARLIIWQNYRYQLGVVLPDELVRFNTYAGRVRSIIVEPKHYGDIDFAQIVSRLASYCADSGPLLAHLQKATIKVVHPWDCLALLPLLPEALSYLELRAGSPPDTFVAAGRGQVEETEMMKSLLARVPALNTLQVMGFRHPQTLLIVPAFTHLRYLLVHGSPGLPALAWRSLAALETLEELASDAHEEGCGVSSSGFPSLRSLTLGGKTTCMAQILQSITSPYLQSLQLYTHTPDDDMTIHILLEKVGSRFADSLLSLGVYTGTVPFAHGTVIPISHYMRPLLPLRHLQRFQFQANPINFGVKISLTNADVQEMAMAWLNLTDVFLHFEYSTSISGRAVIDWARLCPCLKTIQLPRVDLSDLPNSEPSAGLGHGLRILSIRSLVADPTDPVRVAIQLYSNFPHITLQLSFGDGRRADMNFPRWMEVQRLLRRLQRG</sequence>
<protein>
    <recommendedName>
        <fullName evidence="3">F-box domain-containing protein</fullName>
    </recommendedName>
</protein>
<organism evidence="1 2">
    <name type="scientific">Obba rivulosa</name>
    <dbReference type="NCBI Taxonomy" id="1052685"/>
    <lineage>
        <taxon>Eukaryota</taxon>
        <taxon>Fungi</taxon>
        <taxon>Dikarya</taxon>
        <taxon>Basidiomycota</taxon>
        <taxon>Agaricomycotina</taxon>
        <taxon>Agaricomycetes</taxon>
        <taxon>Polyporales</taxon>
        <taxon>Gelatoporiaceae</taxon>
        <taxon>Obba</taxon>
    </lineage>
</organism>